<reference evidence="1" key="1">
    <citation type="submission" date="2019-03" db="EMBL/GenBank/DDBJ databases">
        <title>WGS assembly of Setaria viridis.</title>
        <authorList>
            <person name="Huang P."/>
            <person name="Jenkins J."/>
            <person name="Grimwood J."/>
            <person name="Barry K."/>
            <person name="Healey A."/>
            <person name="Mamidi S."/>
            <person name="Sreedasyam A."/>
            <person name="Shu S."/>
            <person name="Feldman M."/>
            <person name="Wu J."/>
            <person name="Yu Y."/>
            <person name="Chen C."/>
            <person name="Johnson J."/>
            <person name="Rokhsar D."/>
            <person name="Baxter I."/>
            <person name="Schmutz J."/>
            <person name="Brutnell T."/>
            <person name="Kellogg E."/>
        </authorList>
    </citation>
    <scope>NUCLEOTIDE SEQUENCE [LARGE SCALE GENOMIC DNA]</scope>
</reference>
<proteinExistence type="predicted"/>
<organism evidence="1 2">
    <name type="scientific">Setaria viridis</name>
    <name type="common">Green bristlegrass</name>
    <name type="synonym">Setaria italica subsp. viridis</name>
    <dbReference type="NCBI Taxonomy" id="4556"/>
    <lineage>
        <taxon>Eukaryota</taxon>
        <taxon>Viridiplantae</taxon>
        <taxon>Streptophyta</taxon>
        <taxon>Embryophyta</taxon>
        <taxon>Tracheophyta</taxon>
        <taxon>Spermatophyta</taxon>
        <taxon>Magnoliopsida</taxon>
        <taxon>Liliopsida</taxon>
        <taxon>Poales</taxon>
        <taxon>Poaceae</taxon>
        <taxon>PACMAD clade</taxon>
        <taxon>Panicoideae</taxon>
        <taxon>Panicodae</taxon>
        <taxon>Paniceae</taxon>
        <taxon>Cenchrinae</taxon>
        <taxon>Setaria</taxon>
    </lineage>
</organism>
<name>A0A4U6VKV5_SETVI</name>
<dbReference type="Gramene" id="TKW28853">
    <property type="protein sequence ID" value="TKW28853"/>
    <property type="gene ID" value="SEVIR_3G355800v2"/>
</dbReference>
<protein>
    <submittedName>
        <fullName evidence="1">Uncharacterized protein</fullName>
    </submittedName>
</protein>
<sequence length="88" mass="10350">MLQYYTHHPFEHSNASTTSLTAVSIRETHAVQRADDDRRCFTRNLHVRSTLRIRIGMNQESKEKNVHLASFGRFFQSGAEQMNWRERG</sequence>
<dbReference type="EMBL" id="CM016554">
    <property type="protein sequence ID" value="TKW28853.1"/>
    <property type="molecule type" value="Genomic_DNA"/>
</dbReference>
<gene>
    <name evidence="1" type="ORF">SEVIR_3G355800v2</name>
</gene>
<evidence type="ECO:0000313" key="2">
    <source>
        <dbReference type="Proteomes" id="UP000298652"/>
    </source>
</evidence>
<accession>A0A4U6VKV5</accession>
<dbReference type="Proteomes" id="UP000298652">
    <property type="component" value="Chromosome 3"/>
</dbReference>
<evidence type="ECO:0000313" key="1">
    <source>
        <dbReference type="EMBL" id="TKW28853.1"/>
    </source>
</evidence>
<dbReference type="AlphaFoldDB" id="A0A4U6VKV5"/>
<keyword evidence="2" id="KW-1185">Reference proteome</keyword>